<dbReference type="PANTHER" id="PTHR31992">
    <property type="entry name" value="DOF ZINC FINGER PROTEIN DOF1.4-RELATED"/>
    <property type="match status" value="1"/>
</dbReference>
<evidence type="ECO:0000259" key="11">
    <source>
        <dbReference type="PROSITE" id="PS50884"/>
    </source>
</evidence>
<evidence type="ECO:0000313" key="12">
    <source>
        <dbReference type="EMBL" id="KGN48687.1"/>
    </source>
</evidence>
<reference evidence="12 13" key="2">
    <citation type="journal article" date="2009" name="PLoS ONE">
        <title>An integrated genetic and cytogenetic map of the cucumber genome.</title>
        <authorList>
            <person name="Ren Y."/>
            <person name="Zhang Z."/>
            <person name="Liu J."/>
            <person name="Staub J.E."/>
            <person name="Han Y."/>
            <person name="Cheng Z."/>
            <person name="Li X."/>
            <person name="Lu J."/>
            <person name="Miao H."/>
            <person name="Kang H."/>
            <person name="Xie B."/>
            <person name="Gu X."/>
            <person name="Wang X."/>
            <person name="Du Y."/>
            <person name="Jin W."/>
            <person name="Huang S."/>
        </authorList>
    </citation>
    <scope>NUCLEOTIDE SEQUENCE [LARGE SCALE GENOMIC DNA]</scope>
    <source>
        <strain evidence="13">cv. 9930</strain>
    </source>
</reference>
<evidence type="ECO:0000256" key="5">
    <source>
        <dbReference type="ARBA" id="ARBA00023125"/>
    </source>
</evidence>
<dbReference type="OrthoDB" id="1927254at2759"/>
<evidence type="ECO:0000256" key="4">
    <source>
        <dbReference type="ARBA" id="ARBA00023015"/>
    </source>
</evidence>
<dbReference type="PROSITE" id="PS50884">
    <property type="entry name" value="ZF_DOF_2"/>
    <property type="match status" value="1"/>
</dbReference>
<protein>
    <recommendedName>
        <fullName evidence="9">Dof zinc finger protein</fullName>
    </recommendedName>
</protein>
<evidence type="ECO:0000256" key="6">
    <source>
        <dbReference type="ARBA" id="ARBA00023163"/>
    </source>
</evidence>
<dbReference type="AlphaFoldDB" id="A0A0A0KJW6"/>
<feature type="compositionally biased region" description="Low complexity" evidence="10">
    <location>
        <begin position="82"/>
        <end position="102"/>
    </location>
</feature>
<keyword evidence="5 8" id="KW-0238">DNA-binding</keyword>
<dbReference type="KEGG" id="csv:101206938"/>
<name>A0A0A0KJW6_CUCSA</name>
<keyword evidence="4 9" id="KW-0805">Transcription regulation</keyword>
<dbReference type="PANTHER" id="PTHR31992:SF313">
    <property type="entry name" value="DOF ZINC FINGER PROTEIN DOF5.7"/>
    <property type="match status" value="1"/>
</dbReference>
<dbReference type="Proteomes" id="UP000029981">
    <property type="component" value="Chromosome 6"/>
</dbReference>
<gene>
    <name evidence="12" type="ORF">Csa_6G497370</name>
</gene>
<evidence type="ECO:0000256" key="3">
    <source>
        <dbReference type="ARBA" id="ARBA00022833"/>
    </source>
</evidence>
<comment type="function">
    <text evidence="9">Transcription factor that binds specifically to a 5'-AA[AG]G-3' consensus core sequence.</text>
</comment>
<dbReference type="GO" id="GO:0003677">
    <property type="term" value="F:DNA binding"/>
    <property type="evidence" value="ECO:0007669"/>
    <property type="project" value="UniProtKB-UniRule"/>
</dbReference>
<dbReference type="PROSITE" id="PS01361">
    <property type="entry name" value="ZF_DOF_1"/>
    <property type="match status" value="1"/>
</dbReference>
<feature type="region of interest" description="Disordered" evidence="10">
    <location>
        <begin position="76"/>
        <end position="102"/>
    </location>
</feature>
<keyword evidence="3 9" id="KW-0862">Zinc</keyword>
<organism evidence="12 13">
    <name type="scientific">Cucumis sativus</name>
    <name type="common">Cucumber</name>
    <dbReference type="NCBI Taxonomy" id="3659"/>
    <lineage>
        <taxon>Eukaryota</taxon>
        <taxon>Viridiplantae</taxon>
        <taxon>Streptophyta</taxon>
        <taxon>Embryophyta</taxon>
        <taxon>Tracheophyta</taxon>
        <taxon>Spermatophyta</taxon>
        <taxon>Magnoliopsida</taxon>
        <taxon>eudicotyledons</taxon>
        <taxon>Gunneridae</taxon>
        <taxon>Pentapetalae</taxon>
        <taxon>rosids</taxon>
        <taxon>fabids</taxon>
        <taxon>Cucurbitales</taxon>
        <taxon>Cucurbitaceae</taxon>
        <taxon>Benincaseae</taxon>
        <taxon>Cucumis</taxon>
    </lineage>
</organism>
<dbReference type="eggNOG" id="ENOG502R06Q">
    <property type="taxonomic scope" value="Eukaryota"/>
</dbReference>
<reference evidence="12 13" key="4">
    <citation type="journal article" date="2011" name="BMC Genomics">
        <title>RNA-Seq improves annotation of protein-coding genes in the cucumber genome.</title>
        <authorList>
            <person name="Li Z."/>
            <person name="Zhang Z."/>
            <person name="Yan P."/>
            <person name="Huang S."/>
            <person name="Fei Z."/>
            <person name="Lin K."/>
        </authorList>
    </citation>
    <scope>NUCLEOTIDE SEQUENCE [LARGE SCALE GENOMIC DNA]</scope>
    <source>
        <strain evidence="13">cv. 9930</strain>
    </source>
</reference>
<dbReference type="Pfam" id="PF02701">
    <property type="entry name" value="Zn_ribbon_Dof"/>
    <property type="match status" value="1"/>
</dbReference>
<evidence type="ECO:0000256" key="1">
    <source>
        <dbReference type="ARBA" id="ARBA00022723"/>
    </source>
</evidence>
<reference evidence="12 13" key="3">
    <citation type="journal article" date="2010" name="BMC Genomics">
        <title>Transcriptome sequencing and comparative analysis of cucumber flowers with different sex types.</title>
        <authorList>
            <person name="Guo S."/>
            <person name="Zheng Y."/>
            <person name="Joung J.G."/>
            <person name="Liu S."/>
            <person name="Zhang Z."/>
            <person name="Crasta O.R."/>
            <person name="Sobral B.W."/>
            <person name="Xu Y."/>
            <person name="Huang S."/>
            <person name="Fei Z."/>
        </authorList>
    </citation>
    <scope>NUCLEOTIDE SEQUENCE [LARGE SCALE GENOMIC DNA]</scope>
    <source>
        <strain evidence="13">cv. 9930</strain>
    </source>
</reference>
<feature type="region of interest" description="Disordered" evidence="10">
    <location>
        <begin position="1"/>
        <end position="25"/>
    </location>
</feature>
<evidence type="ECO:0000313" key="13">
    <source>
        <dbReference type="Proteomes" id="UP000029981"/>
    </source>
</evidence>
<proteinExistence type="predicted"/>
<dbReference type="GO" id="GO:0005634">
    <property type="term" value="C:nucleus"/>
    <property type="evidence" value="ECO:0007669"/>
    <property type="project" value="UniProtKB-SubCell"/>
</dbReference>
<dbReference type="EMBL" id="CM002927">
    <property type="protein sequence ID" value="KGN48687.1"/>
    <property type="molecule type" value="Genomic_DNA"/>
</dbReference>
<reference evidence="12 13" key="1">
    <citation type="journal article" date="2009" name="Nat. Genet.">
        <title>The genome of the cucumber, Cucumis sativus L.</title>
        <authorList>
            <person name="Huang S."/>
            <person name="Li R."/>
            <person name="Zhang Z."/>
            <person name="Li L."/>
            <person name="Gu X."/>
            <person name="Fan W."/>
            <person name="Lucas W.J."/>
            <person name="Wang X."/>
            <person name="Xie B."/>
            <person name="Ni P."/>
            <person name="Ren Y."/>
            <person name="Zhu H."/>
            <person name="Li J."/>
            <person name="Lin K."/>
            <person name="Jin W."/>
            <person name="Fei Z."/>
            <person name="Li G."/>
            <person name="Staub J."/>
            <person name="Kilian A."/>
            <person name="van der Vossen E.A."/>
            <person name="Wu Y."/>
            <person name="Guo J."/>
            <person name="He J."/>
            <person name="Jia Z."/>
            <person name="Ren Y."/>
            <person name="Tian G."/>
            <person name="Lu Y."/>
            <person name="Ruan J."/>
            <person name="Qian W."/>
            <person name="Wang M."/>
            <person name="Huang Q."/>
            <person name="Li B."/>
            <person name="Xuan Z."/>
            <person name="Cao J."/>
            <person name="Asan"/>
            <person name="Wu Z."/>
            <person name="Zhang J."/>
            <person name="Cai Q."/>
            <person name="Bai Y."/>
            <person name="Zhao B."/>
            <person name="Han Y."/>
            <person name="Li Y."/>
            <person name="Li X."/>
            <person name="Wang S."/>
            <person name="Shi Q."/>
            <person name="Liu S."/>
            <person name="Cho W.K."/>
            <person name="Kim J.Y."/>
            <person name="Xu Y."/>
            <person name="Heller-Uszynska K."/>
            <person name="Miao H."/>
            <person name="Cheng Z."/>
            <person name="Zhang S."/>
            <person name="Wu J."/>
            <person name="Yang Y."/>
            <person name="Kang H."/>
            <person name="Li M."/>
            <person name="Liang H."/>
            <person name="Ren X."/>
            <person name="Shi Z."/>
            <person name="Wen M."/>
            <person name="Jian M."/>
            <person name="Yang H."/>
            <person name="Zhang G."/>
            <person name="Yang Z."/>
            <person name="Chen R."/>
            <person name="Liu S."/>
            <person name="Li J."/>
            <person name="Ma L."/>
            <person name="Liu H."/>
            <person name="Zhou Y."/>
            <person name="Zhao J."/>
            <person name="Fang X."/>
            <person name="Li G."/>
            <person name="Fang L."/>
            <person name="Li Y."/>
            <person name="Liu D."/>
            <person name="Zheng H."/>
            <person name="Zhang Y."/>
            <person name="Qin N."/>
            <person name="Li Z."/>
            <person name="Yang G."/>
            <person name="Yang S."/>
            <person name="Bolund L."/>
            <person name="Kristiansen K."/>
            <person name="Zheng H."/>
            <person name="Li S."/>
            <person name="Zhang X."/>
            <person name="Yang H."/>
            <person name="Wang J."/>
            <person name="Sun R."/>
            <person name="Zhang B."/>
            <person name="Jiang S."/>
            <person name="Wang J."/>
            <person name="Du Y."/>
            <person name="Li S."/>
        </authorList>
    </citation>
    <scope>NUCLEOTIDE SEQUENCE [LARGE SCALE GENOMIC DNA]</scope>
    <source>
        <strain evidence="13">cv. 9930</strain>
    </source>
</reference>
<dbReference type="Gramene" id="KGN48687">
    <property type="protein sequence ID" value="KGN48687"/>
    <property type="gene ID" value="Csa_6G497370"/>
</dbReference>
<keyword evidence="6 9" id="KW-0804">Transcription</keyword>
<keyword evidence="13" id="KW-1185">Reference proteome</keyword>
<evidence type="ECO:0000256" key="2">
    <source>
        <dbReference type="ARBA" id="ARBA00022771"/>
    </source>
</evidence>
<evidence type="ECO:0000256" key="7">
    <source>
        <dbReference type="ARBA" id="ARBA00023242"/>
    </source>
</evidence>
<sequence length="321" mass="34722">MLPEKLPSGGSRQPKPISDHNQHPLKCPRCDSPNTKFCYYNNYSLTQPRYFCKTCRRYWTKGGALRNVPVGGGCRKNKKLKSSSSSPSLRLPSSSNDDSGSSNSEIGRLGFFVNGFSSAQLSGNRNSSFSSAPTMGLYDQFGGFSLDQSRSLNNSFINPSTGFVNSLNVDTSLASSIESLSSMNQDLHWKLQQQRLAMLFGSGHNNTAIDKNRGVSSPIALEDHGQELNPGSFRNLEISKPEACNNSSDFSNARKETVVDAGARAGGESAVADEWFFGDSYTAPSMTTTGAAAAGYNSGDSAARCDGVQEWHDLHPYTHLP</sequence>
<feature type="domain" description="Dof-type" evidence="11">
    <location>
        <begin position="25"/>
        <end position="79"/>
    </location>
</feature>
<keyword evidence="7 8" id="KW-0539">Nucleus</keyword>
<accession>A0A0A0KJW6</accession>
<dbReference type="InterPro" id="IPR003851">
    <property type="entry name" value="Znf_Dof"/>
</dbReference>
<evidence type="ECO:0000256" key="8">
    <source>
        <dbReference type="PROSITE-ProRule" id="PRU00071"/>
    </source>
</evidence>
<dbReference type="GO" id="GO:0003700">
    <property type="term" value="F:DNA-binding transcription factor activity"/>
    <property type="evidence" value="ECO:0007669"/>
    <property type="project" value="UniProtKB-UniRule"/>
</dbReference>
<keyword evidence="2 8" id="KW-0863">Zinc-finger</keyword>
<keyword evidence="1 9" id="KW-0479">Metal-binding</keyword>
<evidence type="ECO:0000256" key="10">
    <source>
        <dbReference type="SAM" id="MobiDB-lite"/>
    </source>
</evidence>
<dbReference type="GO" id="GO:0008270">
    <property type="term" value="F:zinc ion binding"/>
    <property type="evidence" value="ECO:0007669"/>
    <property type="project" value="UniProtKB-KW"/>
</dbReference>
<comment type="subcellular location">
    <subcellularLocation>
        <location evidence="8 9">Nucleus</location>
    </subcellularLocation>
</comment>
<evidence type="ECO:0000256" key="9">
    <source>
        <dbReference type="RuleBase" id="RU369094"/>
    </source>
</evidence>
<dbReference type="STRING" id="3659.A0A0A0KJW6"/>
<dbReference type="InterPro" id="IPR045174">
    <property type="entry name" value="Dof"/>
</dbReference>